<dbReference type="NCBIfam" id="TIGR00767">
    <property type="entry name" value="rho"/>
    <property type="match status" value="1"/>
</dbReference>
<dbReference type="GO" id="GO:0003723">
    <property type="term" value="F:RNA binding"/>
    <property type="evidence" value="ECO:0007669"/>
    <property type="project" value="UniProtKB-UniRule"/>
</dbReference>
<dbReference type="Proteomes" id="UP000177309">
    <property type="component" value="Unassembled WGS sequence"/>
</dbReference>
<dbReference type="PROSITE" id="PS51856">
    <property type="entry name" value="RHO_RNA_BD"/>
    <property type="match status" value="1"/>
</dbReference>
<evidence type="ECO:0000256" key="10">
    <source>
        <dbReference type="NCBIfam" id="TIGR00767"/>
    </source>
</evidence>
<comment type="subunit">
    <text evidence="9">Homohexamer. The homohexamer assembles into an open ring structure.</text>
</comment>
<dbReference type="SUPFAM" id="SSF52540">
    <property type="entry name" value="P-loop containing nucleoside triphosphate hydrolases"/>
    <property type="match status" value="1"/>
</dbReference>
<dbReference type="InterPro" id="IPR004665">
    <property type="entry name" value="Term_rho"/>
</dbReference>
<evidence type="ECO:0000256" key="3">
    <source>
        <dbReference type="ARBA" id="ARBA00022801"/>
    </source>
</evidence>
<dbReference type="GO" id="GO:0008186">
    <property type="term" value="F:ATP-dependent activity, acting on RNA"/>
    <property type="evidence" value="ECO:0007669"/>
    <property type="project" value="UniProtKB-UniRule"/>
</dbReference>
<dbReference type="GO" id="GO:0006353">
    <property type="term" value="P:DNA-templated transcription termination"/>
    <property type="evidence" value="ECO:0007669"/>
    <property type="project" value="UniProtKB-UniRule"/>
</dbReference>
<evidence type="ECO:0000313" key="14">
    <source>
        <dbReference type="Proteomes" id="UP000177309"/>
    </source>
</evidence>
<dbReference type="SUPFAM" id="SSF50249">
    <property type="entry name" value="Nucleic acid-binding proteins"/>
    <property type="match status" value="1"/>
</dbReference>
<dbReference type="GO" id="GO:0016787">
    <property type="term" value="F:hydrolase activity"/>
    <property type="evidence" value="ECO:0007669"/>
    <property type="project" value="UniProtKB-KW"/>
</dbReference>
<dbReference type="EC" id="3.6.4.-" evidence="9 10"/>
<dbReference type="AlphaFoldDB" id="A0A1F4TJ62"/>
<evidence type="ECO:0000256" key="9">
    <source>
        <dbReference type="HAMAP-Rule" id="MF_01884"/>
    </source>
</evidence>
<feature type="domain" description="Rho RNA-BD" evidence="12">
    <location>
        <begin position="48"/>
        <end position="121"/>
    </location>
</feature>
<dbReference type="SMART" id="SM00959">
    <property type="entry name" value="Rho_N"/>
    <property type="match status" value="1"/>
</dbReference>
<dbReference type="Pfam" id="PF00006">
    <property type="entry name" value="ATP-synt_ab"/>
    <property type="match status" value="1"/>
</dbReference>
<name>A0A1F4TJ62_UNCSA</name>
<evidence type="ECO:0000256" key="4">
    <source>
        <dbReference type="ARBA" id="ARBA00022806"/>
    </source>
</evidence>
<evidence type="ECO:0000256" key="2">
    <source>
        <dbReference type="ARBA" id="ARBA00022741"/>
    </source>
</evidence>
<dbReference type="InterPro" id="IPR012340">
    <property type="entry name" value="NA-bd_OB-fold"/>
</dbReference>
<keyword evidence="7 9" id="KW-0805">Transcription regulation</keyword>
<dbReference type="SMART" id="SM00382">
    <property type="entry name" value="AAA"/>
    <property type="match status" value="1"/>
</dbReference>
<comment type="caution">
    <text evidence="9">Lacks conserved residue(s) required for the propagation of feature annotation.</text>
</comment>
<reference evidence="13 14" key="1">
    <citation type="journal article" date="2016" name="Nat. Commun.">
        <title>Thousands of microbial genomes shed light on interconnected biogeochemical processes in an aquifer system.</title>
        <authorList>
            <person name="Anantharaman K."/>
            <person name="Brown C.T."/>
            <person name="Hug L.A."/>
            <person name="Sharon I."/>
            <person name="Castelle C.J."/>
            <person name="Probst A.J."/>
            <person name="Thomas B.C."/>
            <person name="Singh A."/>
            <person name="Wilkins M.J."/>
            <person name="Karaoz U."/>
            <person name="Brodie E.L."/>
            <person name="Williams K.H."/>
            <person name="Hubbard S.S."/>
            <person name="Banfield J.F."/>
        </authorList>
    </citation>
    <scope>NUCLEOTIDE SEQUENCE [LARGE SCALE GENOMIC DNA]</scope>
</reference>
<proteinExistence type="inferred from homology"/>
<dbReference type="SUPFAM" id="SSF68912">
    <property type="entry name" value="Rho N-terminal domain-like"/>
    <property type="match status" value="1"/>
</dbReference>
<keyword evidence="4 9" id="KW-0347">Helicase</keyword>
<evidence type="ECO:0000313" key="13">
    <source>
        <dbReference type="EMBL" id="OGC32550.1"/>
    </source>
</evidence>
<feature type="binding site" evidence="9">
    <location>
        <begin position="164"/>
        <end position="169"/>
    </location>
    <ligand>
        <name>ATP</name>
        <dbReference type="ChEBI" id="CHEBI:30616"/>
    </ligand>
</feature>
<gene>
    <name evidence="9" type="primary">rho</name>
    <name evidence="13" type="ORF">A2462_02950</name>
</gene>
<comment type="function">
    <text evidence="9">Facilitates transcription termination by a mechanism that involves Rho binding to the nascent RNA, activation of Rho's RNA-dependent ATPase activity, and release of the mRNA from the DNA template.</text>
</comment>
<keyword evidence="3 9" id="KW-0378">Hydrolase</keyword>
<dbReference type="InterPro" id="IPR000194">
    <property type="entry name" value="ATPase_F1/V1/A1_a/bsu_nucl-bd"/>
</dbReference>
<evidence type="ECO:0000256" key="11">
    <source>
        <dbReference type="PROSITE-ProRule" id="PRU01203"/>
    </source>
</evidence>
<dbReference type="PANTHER" id="PTHR46425:SF1">
    <property type="entry name" value="TRANSCRIPTION TERMINATION FACTOR RHO"/>
    <property type="match status" value="1"/>
</dbReference>
<evidence type="ECO:0000256" key="5">
    <source>
        <dbReference type="ARBA" id="ARBA00022840"/>
    </source>
</evidence>
<dbReference type="InterPro" id="IPR003593">
    <property type="entry name" value="AAA+_ATPase"/>
</dbReference>
<evidence type="ECO:0000256" key="6">
    <source>
        <dbReference type="ARBA" id="ARBA00022884"/>
    </source>
</evidence>
<keyword evidence="5 9" id="KW-0067">ATP-binding</keyword>
<dbReference type="PANTHER" id="PTHR46425">
    <property type="entry name" value="TRANSCRIPTION TERMINATION FACTOR RHO"/>
    <property type="match status" value="1"/>
</dbReference>
<evidence type="ECO:0000256" key="8">
    <source>
        <dbReference type="ARBA" id="ARBA00023163"/>
    </source>
</evidence>
<protein>
    <recommendedName>
        <fullName evidence="9 10">Transcription termination factor Rho</fullName>
        <ecNumber evidence="9 10">3.6.4.-</ecNumber>
    </recommendedName>
    <alternativeName>
        <fullName evidence="9">ATP-dependent helicase Rho</fullName>
    </alternativeName>
</protein>
<feature type="binding site" evidence="9">
    <location>
        <position position="207"/>
    </location>
    <ligand>
        <name>ATP</name>
        <dbReference type="ChEBI" id="CHEBI:30616"/>
    </ligand>
</feature>
<keyword evidence="1 9" id="KW-0806">Transcription termination</keyword>
<evidence type="ECO:0000256" key="7">
    <source>
        <dbReference type="ARBA" id="ARBA00023015"/>
    </source>
</evidence>
<dbReference type="InterPro" id="IPR011129">
    <property type="entry name" value="CSD"/>
</dbReference>
<dbReference type="CDD" id="cd04459">
    <property type="entry name" value="Rho_CSD"/>
    <property type="match status" value="1"/>
</dbReference>
<organism evidence="13 14">
    <name type="scientific">candidate division WOR-1 bacterium RIFOXYC2_FULL_41_25</name>
    <dbReference type="NCBI Taxonomy" id="1802586"/>
    <lineage>
        <taxon>Bacteria</taxon>
        <taxon>Bacillati</taxon>
        <taxon>Saganbacteria</taxon>
    </lineage>
</organism>
<keyword evidence="6 9" id="KW-0694">RNA-binding</keyword>
<sequence length="414" mass="46771">MDIVELEGKTLPQLYEIAKGLGIPGYRTLKKHDLVFRILEGQTKNNGNLFTKGVLEILPEGYGFLRTRGYLPSREDVYVSQTQIRRFDMQNGDLVSGQIRQPKEGEKYYSLLKIEAINNIDPEMARERVPFDILTPIFPDKRYDLEYTKCPIVARLIDLLAPIGMGQRAMVVSPPKAGKTTILKNVANSIAENFPETIIKVLLVDERPEEVTDMQRSVKGEVVGSTFDEPPENHIKIAELLLESCKRLVEAGKDVVILLDSITRLARAYNLVTPPSGRTLSGGLDPTCLHRPKRFFGAARNIEEGGSLTIVATALVDTGSRMDDIIYEEFKGTGNMELHLNRKLADKRIYPAIDIKLSGTRREELLLEDKALKKVWLLRKIMDSYETADGTEQLIERLKEFKSNKHFLETAEVK</sequence>
<dbReference type="Gene3D" id="3.40.50.300">
    <property type="entry name" value="P-loop containing nucleotide triphosphate hydrolases"/>
    <property type="match status" value="1"/>
</dbReference>
<dbReference type="HAMAP" id="MF_01884">
    <property type="entry name" value="Rho"/>
    <property type="match status" value="1"/>
</dbReference>
<dbReference type="Gene3D" id="2.40.50.140">
    <property type="entry name" value="Nucleic acid-binding proteins"/>
    <property type="match status" value="1"/>
</dbReference>
<dbReference type="InterPro" id="IPR036269">
    <property type="entry name" value="Rho_N_sf"/>
</dbReference>
<dbReference type="Pfam" id="PF07498">
    <property type="entry name" value="Rho_N"/>
    <property type="match status" value="1"/>
</dbReference>
<accession>A0A1F4TJ62</accession>
<dbReference type="Pfam" id="PF07497">
    <property type="entry name" value="Rho_RNA_bind"/>
    <property type="match status" value="1"/>
</dbReference>
<dbReference type="InterPro" id="IPR027417">
    <property type="entry name" value="P-loop_NTPase"/>
</dbReference>
<evidence type="ECO:0000256" key="1">
    <source>
        <dbReference type="ARBA" id="ARBA00022472"/>
    </source>
</evidence>
<feature type="binding site" evidence="9">
    <location>
        <begin position="176"/>
        <end position="181"/>
    </location>
    <ligand>
        <name>ATP</name>
        <dbReference type="ChEBI" id="CHEBI:30616"/>
    </ligand>
</feature>
<keyword evidence="8 9" id="KW-0804">Transcription</keyword>
<comment type="similarity">
    <text evidence="9 11">Belongs to the Rho family.</text>
</comment>
<dbReference type="EMBL" id="MEUI01000049">
    <property type="protein sequence ID" value="OGC32550.1"/>
    <property type="molecule type" value="Genomic_DNA"/>
</dbReference>
<comment type="caution">
    <text evidence="13">The sequence shown here is derived from an EMBL/GenBank/DDBJ whole genome shotgun (WGS) entry which is preliminary data.</text>
</comment>
<dbReference type="Gene3D" id="1.10.720.10">
    <property type="match status" value="1"/>
</dbReference>
<dbReference type="GO" id="GO:0005524">
    <property type="term" value="F:ATP binding"/>
    <property type="evidence" value="ECO:0007669"/>
    <property type="project" value="UniProtKB-UniRule"/>
</dbReference>
<dbReference type="InterPro" id="IPR011112">
    <property type="entry name" value="Rho-like_N"/>
</dbReference>
<dbReference type="InterPro" id="IPR041703">
    <property type="entry name" value="Rho_factor_ATP-bd"/>
</dbReference>
<dbReference type="NCBIfam" id="NF006886">
    <property type="entry name" value="PRK09376.1"/>
    <property type="match status" value="1"/>
</dbReference>
<dbReference type="CDD" id="cd01128">
    <property type="entry name" value="rho_factor_C"/>
    <property type="match status" value="1"/>
</dbReference>
<dbReference type="GO" id="GO:0004386">
    <property type="term" value="F:helicase activity"/>
    <property type="evidence" value="ECO:0007669"/>
    <property type="project" value="UniProtKB-UniRule"/>
</dbReference>
<dbReference type="SMART" id="SM00357">
    <property type="entry name" value="CSP"/>
    <property type="match status" value="1"/>
</dbReference>
<dbReference type="InterPro" id="IPR011113">
    <property type="entry name" value="Rho_RNA-bd"/>
</dbReference>
<keyword evidence="2 9" id="KW-0547">Nucleotide-binding</keyword>
<evidence type="ECO:0000259" key="12">
    <source>
        <dbReference type="PROSITE" id="PS51856"/>
    </source>
</evidence>